<dbReference type="PANTHER" id="PTHR45764:SF41">
    <property type="entry name" value="BZIP TRANSCRIPTION FACTOR"/>
    <property type="match status" value="1"/>
</dbReference>
<feature type="domain" description="BZIP" evidence="7">
    <location>
        <begin position="55"/>
        <end position="102"/>
    </location>
</feature>
<gene>
    <name evidence="8" type="ORF">V8G54_005716</name>
</gene>
<evidence type="ECO:0000313" key="8">
    <source>
        <dbReference type="EMBL" id="WVZ18394.1"/>
    </source>
</evidence>
<keyword evidence="2" id="KW-0805">Transcription regulation</keyword>
<dbReference type="PANTHER" id="PTHR45764">
    <property type="entry name" value="BZIP TRANSCRIPTION FACTOR 44"/>
    <property type="match status" value="1"/>
</dbReference>
<dbReference type="PROSITE" id="PS50217">
    <property type="entry name" value="BZIP"/>
    <property type="match status" value="1"/>
</dbReference>
<evidence type="ECO:0000313" key="9">
    <source>
        <dbReference type="Proteomes" id="UP001374535"/>
    </source>
</evidence>
<dbReference type="Proteomes" id="UP001374535">
    <property type="component" value="Chromosome 2"/>
</dbReference>
<dbReference type="CDD" id="cd14702">
    <property type="entry name" value="bZIP_plant_GBF1"/>
    <property type="match status" value="1"/>
</dbReference>
<dbReference type="GO" id="GO:0045893">
    <property type="term" value="P:positive regulation of DNA-templated transcription"/>
    <property type="evidence" value="ECO:0007669"/>
    <property type="project" value="TreeGrafter"/>
</dbReference>
<keyword evidence="4" id="KW-0804">Transcription</keyword>
<dbReference type="AlphaFoldDB" id="A0AAQ3S7C5"/>
<feature type="compositionally biased region" description="Polar residues" evidence="6">
    <location>
        <begin position="41"/>
        <end position="53"/>
    </location>
</feature>
<evidence type="ECO:0000256" key="5">
    <source>
        <dbReference type="ARBA" id="ARBA00023242"/>
    </source>
</evidence>
<sequence>MLLHETVQFPSSPVHQTMLTQSDIEDLFSLINKSIDRPSLGSGSQGSNRTVYSSEERKLRRMQSNRESARRSRFRKKKHLENLTSQLKRLRIQNRFLKNRLASTMHQHLLLSLHNDHLKSEAIALMATLSDLCGILF</sequence>
<dbReference type="GO" id="GO:0000976">
    <property type="term" value="F:transcription cis-regulatory region binding"/>
    <property type="evidence" value="ECO:0007669"/>
    <property type="project" value="TreeGrafter"/>
</dbReference>
<dbReference type="InterPro" id="IPR004827">
    <property type="entry name" value="bZIP"/>
</dbReference>
<organism evidence="8 9">
    <name type="scientific">Vigna mungo</name>
    <name type="common">Black gram</name>
    <name type="synonym">Phaseolus mungo</name>
    <dbReference type="NCBI Taxonomy" id="3915"/>
    <lineage>
        <taxon>Eukaryota</taxon>
        <taxon>Viridiplantae</taxon>
        <taxon>Streptophyta</taxon>
        <taxon>Embryophyta</taxon>
        <taxon>Tracheophyta</taxon>
        <taxon>Spermatophyta</taxon>
        <taxon>Magnoliopsida</taxon>
        <taxon>eudicotyledons</taxon>
        <taxon>Gunneridae</taxon>
        <taxon>Pentapetalae</taxon>
        <taxon>rosids</taxon>
        <taxon>fabids</taxon>
        <taxon>Fabales</taxon>
        <taxon>Fabaceae</taxon>
        <taxon>Papilionoideae</taxon>
        <taxon>50 kb inversion clade</taxon>
        <taxon>NPAAA clade</taxon>
        <taxon>indigoferoid/millettioid clade</taxon>
        <taxon>Phaseoleae</taxon>
        <taxon>Vigna</taxon>
    </lineage>
</organism>
<accession>A0AAQ3S7C5</accession>
<dbReference type="Gene3D" id="1.20.5.170">
    <property type="match status" value="1"/>
</dbReference>
<name>A0AAQ3S7C5_VIGMU</name>
<evidence type="ECO:0000256" key="1">
    <source>
        <dbReference type="ARBA" id="ARBA00004123"/>
    </source>
</evidence>
<dbReference type="GO" id="GO:0003700">
    <property type="term" value="F:DNA-binding transcription factor activity"/>
    <property type="evidence" value="ECO:0007669"/>
    <property type="project" value="InterPro"/>
</dbReference>
<dbReference type="GO" id="GO:0005634">
    <property type="term" value="C:nucleus"/>
    <property type="evidence" value="ECO:0007669"/>
    <property type="project" value="UniProtKB-SubCell"/>
</dbReference>
<evidence type="ECO:0000259" key="7">
    <source>
        <dbReference type="PROSITE" id="PS50217"/>
    </source>
</evidence>
<evidence type="ECO:0000256" key="6">
    <source>
        <dbReference type="SAM" id="MobiDB-lite"/>
    </source>
</evidence>
<evidence type="ECO:0000256" key="3">
    <source>
        <dbReference type="ARBA" id="ARBA00023125"/>
    </source>
</evidence>
<dbReference type="EMBL" id="CP144699">
    <property type="protein sequence ID" value="WVZ18394.1"/>
    <property type="molecule type" value="Genomic_DNA"/>
</dbReference>
<keyword evidence="5" id="KW-0539">Nucleus</keyword>
<keyword evidence="9" id="KW-1185">Reference proteome</keyword>
<evidence type="ECO:0000256" key="4">
    <source>
        <dbReference type="ARBA" id="ARBA00023163"/>
    </source>
</evidence>
<dbReference type="InterPro" id="IPR046347">
    <property type="entry name" value="bZIP_sf"/>
</dbReference>
<dbReference type="InterPro" id="IPR045314">
    <property type="entry name" value="bZIP_plant_GBF1"/>
</dbReference>
<protein>
    <recommendedName>
        <fullName evidence="7">BZIP domain-containing protein</fullName>
    </recommendedName>
</protein>
<dbReference type="Pfam" id="PF00170">
    <property type="entry name" value="bZIP_1"/>
    <property type="match status" value="1"/>
</dbReference>
<reference evidence="8 9" key="1">
    <citation type="journal article" date="2023" name="Life. Sci Alliance">
        <title>Evolutionary insights into 3D genome organization and epigenetic landscape of Vigna mungo.</title>
        <authorList>
            <person name="Junaid A."/>
            <person name="Singh B."/>
            <person name="Bhatia S."/>
        </authorList>
    </citation>
    <scope>NUCLEOTIDE SEQUENCE [LARGE SCALE GENOMIC DNA]</scope>
    <source>
        <strain evidence="8">Urdbean</strain>
    </source>
</reference>
<proteinExistence type="predicted"/>
<dbReference type="GO" id="GO:0046982">
    <property type="term" value="F:protein heterodimerization activity"/>
    <property type="evidence" value="ECO:0007669"/>
    <property type="project" value="UniProtKB-ARBA"/>
</dbReference>
<evidence type="ECO:0000256" key="2">
    <source>
        <dbReference type="ARBA" id="ARBA00023015"/>
    </source>
</evidence>
<comment type="subcellular location">
    <subcellularLocation>
        <location evidence="1">Nucleus</location>
    </subcellularLocation>
</comment>
<dbReference type="FunFam" id="1.20.5.170:FF:000020">
    <property type="entry name" value="BZIP transcription factor"/>
    <property type="match status" value="1"/>
</dbReference>
<dbReference type="SMART" id="SM00338">
    <property type="entry name" value="BRLZ"/>
    <property type="match status" value="1"/>
</dbReference>
<feature type="region of interest" description="Disordered" evidence="6">
    <location>
        <begin position="36"/>
        <end position="75"/>
    </location>
</feature>
<dbReference type="SUPFAM" id="SSF57959">
    <property type="entry name" value="Leucine zipper domain"/>
    <property type="match status" value="1"/>
</dbReference>
<keyword evidence="3" id="KW-0238">DNA-binding</keyword>
<dbReference type="PROSITE" id="PS00036">
    <property type="entry name" value="BZIP_BASIC"/>
    <property type="match status" value="1"/>
</dbReference>